<keyword evidence="5" id="KW-0998">Cell outer membrane</keyword>
<accession>A0ABN5FAR1</accession>
<evidence type="ECO:0000256" key="3">
    <source>
        <dbReference type="ARBA" id="ARBA00022729"/>
    </source>
</evidence>
<feature type="domain" description="RagB/SusD" evidence="7">
    <location>
        <begin position="372"/>
        <end position="507"/>
    </location>
</feature>
<proteinExistence type="inferred from homology"/>
<evidence type="ECO:0000259" key="8">
    <source>
        <dbReference type="Pfam" id="PF14322"/>
    </source>
</evidence>
<evidence type="ECO:0000256" key="6">
    <source>
        <dbReference type="SAM" id="SignalP"/>
    </source>
</evidence>
<keyword evidence="3 6" id="KW-0732">Signal</keyword>
<dbReference type="Pfam" id="PF07980">
    <property type="entry name" value="SusD_RagB"/>
    <property type="match status" value="1"/>
</dbReference>
<keyword evidence="10" id="KW-1185">Reference proteome</keyword>
<feature type="domain" description="SusD-like N-terminal" evidence="8">
    <location>
        <begin position="55"/>
        <end position="233"/>
    </location>
</feature>
<evidence type="ECO:0008006" key="11">
    <source>
        <dbReference type="Google" id="ProtNLM"/>
    </source>
</evidence>
<evidence type="ECO:0000256" key="2">
    <source>
        <dbReference type="ARBA" id="ARBA00006275"/>
    </source>
</evidence>
<reference evidence="9 10" key="1">
    <citation type="submission" date="2017-02" db="EMBL/GenBank/DDBJ databases">
        <title>Trade-off between light-utilization and light-protection in marine flavobacteria.</title>
        <authorList>
            <person name="Kumagai Y."/>
            <person name="Yoshizawa S."/>
            <person name="Kogure K."/>
            <person name="Iwasaki W."/>
        </authorList>
    </citation>
    <scope>NUCLEOTIDE SEQUENCE [LARGE SCALE GENOMIC DNA]</scope>
    <source>
        <strain evidence="9 10">KCTC 23670</strain>
    </source>
</reference>
<dbReference type="InterPro" id="IPR011990">
    <property type="entry name" value="TPR-like_helical_dom_sf"/>
</dbReference>
<evidence type="ECO:0000313" key="9">
    <source>
        <dbReference type="EMBL" id="AUC23890.1"/>
    </source>
</evidence>
<evidence type="ECO:0000313" key="10">
    <source>
        <dbReference type="Proteomes" id="UP000232721"/>
    </source>
</evidence>
<dbReference type="SUPFAM" id="SSF48452">
    <property type="entry name" value="TPR-like"/>
    <property type="match status" value="1"/>
</dbReference>
<dbReference type="Pfam" id="PF14322">
    <property type="entry name" value="SusD-like_3"/>
    <property type="match status" value="1"/>
</dbReference>
<dbReference type="CDD" id="cd08977">
    <property type="entry name" value="SusD"/>
    <property type="match status" value="1"/>
</dbReference>
<comment type="similarity">
    <text evidence="2">Belongs to the SusD family.</text>
</comment>
<evidence type="ECO:0000256" key="1">
    <source>
        <dbReference type="ARBA" id="ARBA00004442"/>
    </source>
</evidence>
<sequence length="509" mass="57232">MNKIKISTKYNKTAKLLVIFIVVFTTLNFQSCAELDPDPLEFNLPPEVFSNLDEMDKGISGIYSKIVNASRWTTFYAPAWAGDDMTTWASGNKADFREFDQRNVQASNSRLLSNWNAILDVINTTNSVLDRSKGLENLAVDQDLLNRYIGETHFIRGIMFYQLARVHGRIPLPLTTIPDPNISRATQLEVFQQIEADLLEAEKRLPNVYPSLKEGASRPNKGSAKSILARLYMDWAGFPLKDNSKYTDAANIAKTVIDNASTYKFGLVDDLENLWTVAGRFNNESVFTLTYCNSCGDDRIANWKYGIVGLNDSAGGWSETFGEIKFYEDFPTGPRKEATYRMDLDWRNFSSAKDQKSPIFKKIAGPKGDLPNSFITNRNDFFMRYAEVLLIYAEASARSGAVTADSWEALNKIRRRASGLPFATPDATVDLSSGDLAELAFTERKWEFAGEYLRWYDLMRLERVQEVLGNRTPSGTIAEHNQIAGSLSTDNYFSPIPAEALNNNPNLGN</sequence>
<evidence type="ECO:0000256" key="5">
    <source>
        <dbReference type="ARBA" id="ARBA00023237"/>
    </source>
</evidence>
<dbReference type="Gene3D" id="1.25.40.390">
    <property type="match status" value="1"/>
</dbReference>
<dbReference type="InterPro" id="IPR033985">
    <property type="entry name" value="SusD-like_N"/>
</dbReference>
<evidence type="ECO:0000259" key="7">
    <source>
        <dbReference type="Pfam" id="PF07980"/>
    </source>
</evidence>
<dbReference type="EMBL" id="CP019336">
    <property type="protein sequence ID" value="AUC23890.1"/>
    <property type="molecule type" value="Genomic_DNA"/>
</dbReference>
<keyword evidence="4" id="KW-0472">Membrane</keyword>
<gene>
    <name evidence="9" type="ORF">BTO15_18100</name>
</gene>
<name>A0ABN5FAR1_9FLAO</name>
<dbReference type="InterPro" id="IPR012944">
    <property type="entry name" value="SusD_RagB_dom"/>
</dbReference>
<dbReference type="RefSeq" id="WP_166382898.1">
    <property type="nucleotide sequence ID" value="NZ_CP019336.1"/>
</dbReference>
<evidence type="ECO:0000256" key="4">
    <source>
        <dbReference type="ARBA" id="ARBA00023136"/>
    </source>
</evidence>
<protein>
    <recommendedName>
        <fullName evidence="11">RagB/SusD family nutrient uptake outer membrane protein</fullName>
    </recommendedName>
</protein>
<comment type="subcellular location">
    <subcellularLocation>
        <location evidence="1">Cell outer membrane</location>
    </subcellularLocation>
</comment>
<dbReference type="Proteomes" id="UP000232721">
    <property type="component" value="Chromosome"/>
</dbReference>
<organism evidence="9 10">
    <name type="scientific">Polaribacter sejongensis</name>
    <dbReference type="NCBI Taxonomy" id="985043"/>
    <lineage>
        <taxon>Bacteria</taxon>
        <taxon>Pseudomonadati</taxon>
        <taxon>Bacteroidota</taxon>
        <taxon>Flavobacteriia</taxon>
        <taxon>Flavobacteriales</taxon>
        <taxon>Flavobacteriaceae</taxon>
    </lineage>
</organism>
<feature type="signal peptide" evidence="6">
    <location>
        <begin position="1"/>
        <end position="33"/>
    </location>
</feature>
<feature type="chain" id="PRO_5045075717" description="RagB/SusD family nutrient uptake outer membrane protein" evidence="6">
    <location>
        <begin position="34"/>
        <end position="509"/>
    </location>
</feature>